<evidence type="ECO:0000313" key="2">
    <source>
        <dbReference type="EMBL" id="KIA77825.1"/>
    </source>
</evidence>
<dbReference type="EMBL" id="JSAM01000060">
    <property type="protein sequence ID" value="KIA77825.1"/>
    <property type="molecule type" value="Genomic_DNA"/>
</dbReference>
<gene>
    <name evidence="2" type="ORF">DB43_FP00010</name>
</gene>
<dbReference type="Proteomes" id="UP000031307">
    <property type="component" value="Unassembled WGS sequence"/>
</dbReference>
<evidence type="ECO:0000259" key="1">
    <source>
        <dbReference type="Pfam" id="PF13672"/>
    </source>
</evidence>
<feature type="non-terminal residue" evidence="2">
    <location>
        <position position="672"/>
    </location>
</feature>
<dbReference type="InterPro" id="IPR001932">
    <property type="entry name" value="PPM-type_phosphatase-like_dom"/>
</dbReference>
<dbReference type="SUPFAM" id="SSF81606">
    <property type="entry name" value="PP2C-like"/>
    <property type="match status" value="1"/>
</dbReference>
<dbReference type="Gene3D" id="3.60.40.10">
    <property type="entry name" value="PPM-type phosphatase domain"/>
    <property type="match status" value="1"/>
</dbReference>
<dbReference type="RefSeq" id="WP_039376839.1">
    <property type="nucleotide sequence ID" value="NZ_JSAM01000060.1"/>
</dbReference>
<name>A0A0C1C9X2_9BACT</name>
<reference evidence="2 3" key="1">
    <citation type="journal article" date="2014" name="Mol. Biol. Evol.">
        <title>Massive expansion of Ubiquitination-related gene families within the Chlamydiae.</title>
        <authorList>
            <person name="Domman D."/>
            <person name="Collingro A."/>
            <person name="Lagkouvardos I."/>
            <person name="Gehre L."/>
            <person name="Weinmaier T."/>
            <person name="Rattei T."/>
            <person name="Subtil A."/>
            <person name="Horn M."/>
        </authorList>
    </citation>
    <scope>NUCLEOTIDE SEQUENCE [LARGE SCALE GENOMIC DNA]</scope>
    <source>
        <strain evidence="2 3">OEW1</strain>
    </source>
</reference>
<dbReference type="AlphaFoldDB" id="A0A0C1C9X2"/>
<protein>
    <recommendedName>
        <fullName evidence="1">PPM-type phosphatase domain-containing protein</fullName>
    </recommendedName>
</protein>
<dbReference type="InterPro" id="IPR036457">
    <property type="entry name" value="PPM-type-like_dom_sf"/>
</dbReference>
<dbReference type="Pfam" id="PF13672">
    <property type="entry name" value="PP2C_2"/>
    <property type="match status" value="1"/>
</dbReference>
<sequence length="672" mass="75290">MTSKIDPPKIMFGNKELTVKQVESCVGGNLLGRTVNRIILGITKQVWINDQKVANKLKILDGDTLDKIYKATTNKIIKNLIFEQRTKVKMANLQGRKIAIIEKLDPSLRLFNHPAEYVKIVEHITRLADLPRGIVLAKHQDKLVWVRKDQEGWKVIPPLMEPQSVKEDELEFVDVDTVELEFLQKDFVLDLKGKKYPSPQNGRNNESLLKATKELKEKIAESGQGLQFKFSIGQGKSIATLDDALEASESGFVANKDERFVQALTHDKMNGMAILQAKGYLPEGEYCADWVALDNIGDMTIAIVADAAGNKKSSHDGSLELTNRFRQILTTQLVKLQKNGNLSSEDIGEALTQAIIRAELVTRSEGQMVGSTMACTIIIPSGEKRYAIGFGLGDARVMLKKEDGTAKDLTPTNFESPYSDPGPTFGAGIKKIVPIFQELRNGDTILLGSDGFGDNMEAKSLGKTPIQVLKELDLAGKLDNHPKLKAFAKNPEEWILQATSPSDWTFNTRRDDSEEAAKAREWQGSLSKESKALLQELHTLYSEHLLEEMDGADIADTIYTHCTKSPFIEASLFVLKMEESAKAKAADIDQRLKSLYQQEKDRILDELCIENLKKYKDFAIQLTDLDGKSEELTQLFKSWDEDPKLAHEWFSKDVRLSDKFKDRPGYEEAGQL</sequence>
<accession>A0A0C1C9X2</accession>
<feature type="domain" description="PPM-type phosphatase" evidence="1">
    <location>
        <begin position="283"/>
        <end position="457"/>
    </location>
</feature>
<evidence type="ECO:0000313" key="3">
    <source>
        <dbReference type="Proteomes" id="UP000031307"/>
    </source>
</evidence>
<comment type="caution">
    <text evidence="2">The sequence shown here is derived from an EMBL/GenBank/DDBJ whole genome shotgun (WGS) entry which is preliminary data.</text>
</comment>
<proteinExistence type="predicted"/>
<organism evidence="2 3">
    <name type="scientific">Parachlamydia acanthamoebae</name>
    <dbReference type="NCBI Taxonomy" id="83552"/>
    <lineage>
        <taxon>Bacteria</taxon>
        <taxon>Pseudomonadati</taxon>
        <taxon>Chlamydiota</taxon>
        <taxon>Chlamydiia</taxon>
        <taxon>Parachlamydiales</taxon>
        <taxon>Parachlamydiaceae</taxon>
        <taxon>Parachlamydia</taxon>
    </lineage>
</organism>